<proteinExistence type="predicted"/>
<reference evidence="1" key="1">
    <citation type="submission" date="2021-01" db="EMBL/GenBank/DDBJ databases">
        <authorList>
            <person name="Corre E."/>
            <person name="Pelletier E."/>
            <person name="Niang G."/>
            <person name="Scheremetjew M."/>
            <person name="Finn R."/>
            <person name="Kale V."/>
            <person name="Holt S."/>
            <person name="Cochrane G."/>
            <person name="Meng A."/>
            <person name="Brown T."/>
            <person name="Cohen L."/>
        </authorList>
    </citation>
    <scope>NUCLEOTIDE SEQUENCE</scope>
    <source>
        <strain evidence="1">OF101</strain>
    </source>
</reference>
<evidence type="ECO:0000313" key="1">
    <source>
        <dbReference type="EMBL" id="CAD9149056.1"/>
    </source>
</evidence>
<dbReference type="AlphaFoldDB" id="A0A7S1QUY1"/>
<organism evidence="1">
    <name type="scientific">Alexandrium catenella</name>
    <name type="common">Red tide dinoflagellate</name>
    <name type="synonym">Gonyaulax catenella</name>
    <dbReference type="NCBI Taxonomy" id="2925"/>
    <lineage>
        <taxon>Eukaryota</taxon>
        <taxon>Sar</taxon>
        <taxon>Alveolata</taxon>
        <taxon>Dinophyceae</taxon>
        <taxon>Gonyaulacales</taxon>
        <taxon>Pyrocystaceae</taxon>
        <taxon>Alexandrium</taxon>
    </lineage>
</organism>
<gene>
    <name evidence="1" type="ORF">ACAT0790_LOCUS30857</name>
</gene>
<protein>
    <submittedName>
        <fullName evidence="1">Uncharacterized protein</fullName>
    </submittedName>
</protein>
<dbReference type="EMBL" id="HBGE01051088">
    <property type="protein sequence ID" value="CAD9149056.1"/>
    <property type="molecule type" value="Transcribed_RNA"/>
</dbReference>
<accession>A0A7S1QUY1</accession>
<sequence length="350" mass="37811">MEIEEQARKLLVQAVQEELELKRLEDAGSTGQPCQEARERLVSSISRLNSVANCRRKGRDDLGSDILSSAASVLEGAGPCGASRAARVLASDVVGSFEAVRKYLREVGQCLEKVDPHLCNNAGLVALLVDWEERWEVGARYVRRAPMLAAVSDLVEEMGAAQGIAPSLVAMCEDRDAELFLVLPRLVCLCFASGPMKARAGLMQSLLPQRFGPAEARRPGEAPRAEPELQGLVLAYRHAVQLLVEARCHDQDGGAATSDAEAAAWRQLTRRAIAGASGAAPAEGGLPTALSRGPHGAAACQAVEDFMRNLECWSLELQRRCPEDWNQCSAVLVHCMTGESQRQPNCDFQV</sequence>
<name>A0A7S1QUY1_ALECA</name>